<dbReference type="EMBL" id="JH767174">
    <property type="protein sequence ID" value="EQC30639.1"/>
    <property type="molecule type" value="Genomic_DNA"/>
</dbReference>
<dbReference type="AlphaFoldDB" id="T0PYL0"/>
<dbReference type="SUPFAM" id="SSF56219">
    <property type="entry name" value="DNase I-like"/>
    <property type="match status" value="1"/>
</dbReference>
<dbReference type="GO" id="GO:0006506">
    <property type="term" value="P:GPI anchor biosynthetic process"/>
    <property type="evidence" value="ECO:0007669"/>
    <property type="project" value="TreeGrafter"/>
</dbReference>
<keyword evidence="4" id="KW-1185">Reference proteome</keyword>
<dbReference type="VEuPathDB" id="FungiDB:SDRG_11694"/>
<dbReference type="OMA" id="KVEIWEY"/>
<dbReference type="STRING" id="1156394.T0PYL0"/>
<evidence type="ECO:0000313" key="3">
    <source>
        <dbReference type="EMBL" id="EQC30639.1"/>
    </source>
</evidence>
<protein>
    <recommendedName>
        <fullName evidence="2">Endonuclease/exonuclease/phosphatase domain-containing protein</fullName>
    </recommendedName>
</protein>
<evidence type="ECO:0000313" key="4">
    <source>
        <dbReference type="Proteomes" id="UP000030762"/>
    </source>
</evidence>
<reference evidence="3 4" key="1">
    <citation type="submission" date="2012-04" db="EMBL/GenBank/DDBJ databases">
        <title>The Genome Sequence of Saprolegnia declina VS20.</title>
        <authorList>
            <consortium name="The Broad Institute Genome Sequencing Platform"/>
            <person name="Russ C."/>
            <person name="Nusbaum C."/>
            <person name="Tyler B."/>
            <person name="van West P."/>
            <person name="Dieguez-Uribeondo J."/>
            <person name="de Bruijn I."/>
            <person name="Tripathy S."/>
            <person name="Jiang R."/>
            <person name="Young S.K."/>
            <person name="Zeng Q."/>
            <person name="Gargeya S."/>
            <person name="Fitzgerald M."/>
            <person name="Haas B."/>
            <person name="Abouelleil A."/>
            <person name="Alvarado L."/>
            <person name="Arachchi H.M."/>
            <person name="Berlin A."/>
            <person name="Chapman S.B."/>
            <person name="Goldberg J."/>
            <person name="Griggs A."/>
            <person name="Gujja S."/>
            <person name="Hansen M."/>
            <person name="Howarth C."/>
            <person name="Imamovic A."/>
            <person name="Larimer J."/>
            <person name="McCowen C."/>
            <person name="Montmayeur A."/>
            <person name="Murphy C."/>
            <person name="Neiman D."/>
            <person name="Pearson M."/>
            <person name="Priest M."/>
            <person name="Roberts A."/>
            <person name="Saif S."/>
            <person name="Shea T."/>
            <person name="Sisk P."/>
            <person name="Sykes S."/>
            <person name="Wortman J."/>
            <person name="Nusbaum C."/>
            <person name="Birren B."/>
        </authorList>
    </citation>
    <scope>NUCLEOTIDE SEQUENCE [LARGE SCALE GENOMIC DNA]</scope>
    <source>
        <strain evidence="3 4">VS20</strain>
    </source>
</reference>
<name>T0PYL0_SAPDV</name>
<evidence type="ECO:0000259" key="2">
    <source>
        <dbReference type="Pfam" id="PF03372"/>
    </source>
</evidence>
<dbReference type="eggNOG" id="ENOG502R74U">
    <property type="taxonomic scope" value="Eukaryota"/>
</dbReference>
<dbReference type="RefSeq" id="XP_008615965.1">
    <property type="nucleotide sequence ID" value="XM_008617743.1"/>
</dbReference>
<dbReference type="OrthoDB" id="387657at2759"/>
<dbReference type="Proteomes" id="UP000030762">
    <property type="component" value="Unassembled WGS sequence"/>
</dbReference>
<sequence>MRRIAVWPAVAGLLSLVGAIDLNTLPQWTHMSPLLSPPTFTGRTLSEHRSSKVVPASDPIDLFRITPTSCDSTTDSQDTCAVPNTIAYGSILMHLEECSTDAARNALAEAALALALPLDDLRLVSASALQLDATRDGINHHEVVSYVTPQTTSVYFRHSVNLGVNFYIEFQDTRDRALHQVVVHLNTREHSFTLLQHTSSVPNPMATTSTKGPRILSYNVWNVNPPAQIYGAHRRWGMYNKRLDHLGTFLDEADADIIGFQEVRVDATFGPPGQHAQIQHLMARLDHTTYPQYVYRAAMSYLNDRDPLEHIEEGPAIVSKYPIVSTDYKLLSRQVNDPNDVHQRLCLHAVVDMPSWGLVDVYVTHLSLSERSREQTMLEIWDYMQAGQGVTQVLLGDLNAEPSSRGIQFLQGKASLSGETTDLRDAWLEVHGAEPTRHDDMTFPCDAPIKRIDFVLFRGKGEVDACDVIGQAPTPDTSSNPKTVGMLEPNSPIYASDHRGVLAQFTHRGD</sequence>
<gene>
    <name evidence="3" type="ORF">SDRG_11694</name>
</gene>
<dbReference type="Gene3D" id="3.60.10.10">
    <property type="entry name" value="Endonuclease/exonuclease/phosphatase"/>
    <property type="match status" value="1"/>
</dbReference>
<dbReference type="GO" id="GO:0003824">
    <property type="term" value="F:catalytic activity"/>
    <property type="evidence" value="ECO:0007669"/>
    <property type="project" value="InterPro"/>
</dbReference>
<dbReference type="PANTHER" id="PTHR14859:SF16">
    <property type="entry name" value="ENDONUCLEASE_EXONUCLEASE_PHOSPHATASE DOMAIN-CONTAINING PROTEIN"/>
    <property type="match status" value="1"/>
</dbReference>
<accession>T0PYL0</accession>
<dbReference type="InParanoid" id="T0PYL0"/>
<dbReference type="GO" id="GO:0005783">
    <property type="term" value="C:endoplasmic reticulum"/>
    <property type="evidence" value="ECO:0007669"/>
    <property type="project" value="TreeGrafter"/>
</dbReference>
<dbReference type="InterPro" id="IPR005135">
    <property type="entry name" value="Endo/exonuclease/phosphatase"/>
</dbReference>
<dbReference type="Pfam" id="PF03372">
    <property type="entry name" value="Exo_endo_phos"/>
    <property type="match status" value="1"/>
</dbReference>
<feature type="chain" id="PRO_5004582872" description="Endonuclease/exonuclease/phosphatase domain-containing protein" evidence="1">
    <location>
        <begin position="20"/>
        <end position="510"/>
    </location>
</feature>
<keyword evidence="1" id="KW-0732">Signal</keyword>
<proteinExistence type="predicted"/>
<dbReference type="InterPro" id="IPR051916">
    <property type="entry name" value="GPI-anchor_lipid_remodeler"/>
</dbReference>
<organism evidence="3 4">
    <name type="scientific">Saprolegnia diclina (strain VS20)</name>
    <dbReference type="NCBI Taxonomy" id="1156394"/>
    <lineage>
        <taxon>Eukaryota</taxon>
        <taxon>Sar</taxon>
        <taxon>Stramenopiles</taxon>
        <taxon>Oomycota</taxon>
        <taxon>Saprolegniomycetes</taxon>
        <taxon>Saprolegniales</taxon>
        <taxon>Saprolegniaceae</taxon>
        <taxon>Saprolegnia</taxon>
    </lineage>
</organism>
<dbReference type="GeneID" id="19952421"/>
<feature type="domain" description="Endonuclease/exonuclease/phosphatase" evidence="2">
    <location>
        <begin position="216"/>
        <end position="498"/>
    </location>
</feature>
<dbReference type="InterPro" id="IPR036691">
    <property type="entry name" value="Endo/exonu/phosph_ase_sf"/>
</dbReference>
<dbReference type="GO" id="GO:0016020">
    <property type="term" value="C:membrane"/>
    <property type="evidence" value="ECO:0007669"/>
    <property type="project" value="GOC"/>
</dbReference>
<feature type="signal peptide" evidence="1">
    <location>
        <begin position="1"/>
        <end position="19"/>
    </location>
</feature>
<evidence type="ECO:0000256" key="1">
    <source>
        <dbReference type="SAM" id="SignalP"/>
    </source>
</evidence>
<dbReference type="PANTHER" id="PTHR14859">
    <property type="entry name" value="CALCOFLUOR WHITE HYPERSENSITIVE PROTEIN PRECURSOR"/>
    <property type="match status" value="1"/>
</dbReference>